<comment type="caution">
    <text evidence="1">The sequence shown here is derived from an EMBL/GenBank/DDBJ whole genome shotgun (WGS) entry which is preliminary data.</text>
</comment>
<reference evidence="1" key="1">
    <citation type="submission" date="2019-08" db="EMBL/GenBank/DDBJ databases">
        <authorList>
            <person name="Kucharzyk K."/>
            <person name="Murdoch R.W."/>
            <person name="Higgins S."/>
            <person name="Loffler F."/>
        </authorList>
    </citation>
    <scope>NUCLEOTIDE SEQUENCE</scope>
</reference>
<name>A0A645EJX6_9ZZZZ</name>
<dbReference type="EMBL" id="VSSQ01048280">
    <property type="protein sequence ID" value="MPN02335.1"/>
    <property type="molecule type" value="Genomic_DNA"/>
</dbReference>
<sequence length="175" mass="19572">MPAKPNAAEHDQFPVFRQSVNIFPQAVKLDVDGVFDGPSPVFQWRAHIQQEGVFRQVFQFIHKNGPAHFLHDIARHITRHVDRILCRGKGRGVSQFQLLQVEDGKAAVHCGGQHVDPFVHPFFARDLAAEQFAGFGIEQNFYGHHSAAWVIGSIGGGINHRFLICHPVLLKACLV</sequence>
<evidence type="ECO:0000313" key="1">
    <source>
        <dbReference type="EMBL" id="MPN02335.1"/>
    </source>
</evidence>
<organism evidence="1">
    <name type="scientific">bioreactor metagenome</name>
    <dbReference type="NCBI Taxonomy" id="1076179"/>
    <lineage>
        <taxon>unclassified sequences</taxon>
        <taxon>metagenomes</taxon>
        <taxon>ecological metagenomes</taxon>
    </lineage>
</organism>
<dbReference type="AlphaFoldDB" id="A0A645EJX6"/>
<protein>
    <submittedName>
        <fullName evidence="1">Uncharacterized protein</fullName>
    </submittedName>
</protein>
<accession>A0A645EJX6</accession>
<proteinExistence type="predicted"/>
<gene>
    <name evidence="1" type="ORF">SDC9_149551</name>
</gene>